<sequence>MSIHVETVQTGRFVAGICAQQTPIHPSRILLDHFIGARRQVFVGVPSSADFLVLVQHAQSGKLRLTARTAPDKAGRIIELLLAGLFIRTPFSLFADRLGQPCRNSVSSVAILLVADPVAGEVERPVAPLAADPLGRIVMFVHVKLQQPGRVVGALA</sequence>
<dbReference type="AlphaFoldDB" id="A0A8D8HNC6"/>
<dbReference type="EMBL" id="HBUE01325230">
    <property type="protein sequence ID" value="CAG6590515.1"/>
    <property type="molecule type" value="Transcribed_RNA"/>
</dbReference>
<name>A0A8D8HNC6_CULPI</name>
<evidence type="ECO:0000313" key="1">
    <source>
        <dbReference type="EMBL" id="CAG6538500.1"/>
    </source>
</evidence>
<organism evidence="1">
    <name type="scientific">Culex pipiens</name>
    <name type="common">House mosquito</name>
    <dbReference type="NCBI Taxonomy" id="7175"/>
    <lineage>
        <taxon>Eukaryota</taxon>
        <taxon>Metazoa</taxon>
        <taxon>Ecdysozoa</taxon>
        <taxon>Arthropoda</taxon>
        <taxon>Hexapoda</taxon>
        <taxon>Insecta</taxon>
        <taxon>Pterygota</taxon>
        <taxon>Neoptera</taxon>
        <taxon>Endopterygota</taxon>
        <taxon>Diptera</taxon>
        <taxon>Nematocera</taxon>
        <taxon>Culicoidea</taxon>
        <taxon>Culicidae</taxon>
        <taxon>Culicinae</taxon>
        <taxon>Culicini</taxon>
        <taxon>Culex</taxon>
        <taxon>Culex</taxon>
    </lineage>
</organism>
<proteinExistence type="predicted"/>
<reference evidence="1" key="1">
    <citation type="submission" date="2021-05" db="EMBL/GenBank/DDBJ databases">
        <authorList>
            <person name="Alioto T."/>
            <person name="Alioto T."/>
            <person name="Gomez Garrido J."/>
        </authorList>
    </citation>
    <scope>NUCLEOTIDE SEQUENCE</scope>
</reference>
<dbReference type="EMBL" id="HBUE01218663">
    <property type="protein sequence ID" value="CAG6538500.1"/>
    <property type="molecule type" value="Transcribed_RNA"/>
</dbReference>
<accession>A0A8D8HNC6</accession>
<protein>
    <submittedName>
        <fullName evidence="1">(northern house mosquito) hypothetical protein</fullName>
    </submittedName>
</protein>